<protein>
    <submittedName>
        <fullName evidence="1">Uncharacterized protein</fullName>
    </submittedName>
</protein>
<dbReference type="EMBL" id="MLFS01000018">
    <property type="protein sequence ID" value="ORM73646.1"/>
    <property type="molecule type" value="Genomic_DNA"/>
</dbReference>
<dbReference type="RefSeq" id="WP_128600700.1">
    <property type="nucleotide sequence ID" value="NZ_MLFS01000018.1"/>
</dbReference>
<dbReference type="AlphaFoldDB" id="A0A1X1DAE8"/>
<proteinExistence type="predicted"/>
<evidence type="ECO:0000313" key="2">
    <source>
        <dbReference type="Proteomes" id="UP000193104"/>
    </source>
</evidence>
<reference evidence="1 2" key="1">
    <citation type="journal article" date="2017" name="Antonie Van Leeuwenhoek">
        <title>Phylogenomic resolution of the bacterial genus Pantoea and its relationship with Erwinia and Tatumella.</title>
        <authorList>
            <person name="Palmer M."/>
            <person name="Steenkamp E.T."/>
            <person name="Coetzee M.P."/>
            <person name="Chan W.Y."/>
            <person name="van Zyl E."/>
            <person name="De Maayer P."/>
            <person name="Coutinho T.A."/>
            <person name="Blom J."/>
            <person name="Smits T.H."/>
            <person name="Duffy B."/>
            <person name="Venter S.N."/>
        </authorList>
    </citation>
    <scope>NUCLEOTIDE SEQUENCE [LARGE SCALE GENOMIC DNA]</scope>
    <source>
        <strain evidence="1 2">LMG 26277</strain>
    </source>
</reference>
<gene>
    <name evidence="1" type="ORF">HA48_08750</name>
</gene>
<dbReference type="InterPro" id="IPR037175">
    <property type="entry name" value="KFase_sf"/>
</dbReference>
<dbReference type="GO" id="GO:0019441">
    <property type="term" value="P:L-tryptophan catabolic process to kynurenine"/>
    <property type="evidence" value="ECO:0007669"/>
    <property type="project" value="InterPro"/>
</dbReference>
<comment type="caution">
    <text evidence="1">The sequence shown here is derived from an EMBL/GenBank/DDBJ whole genome shotgun (WGS) entry which is preliminary data.</text>
</comment>
<dbReference type="OrthoDB" id="7067800at2"/>
<keyword evidence="2" id="KW-1185">Reference proteome</keyword>
<organism evidence="1 2">
    <name type="scientific">Pantoea wallisii</name>
    <dbReference type="NCBI Taxonomy" id="1076551"/>
    <lineage>
        <taxon>Bacteria</taxon>
        <taxon>Pseudomonadati</taxon>
        <taxon>Pseudomonadota</taxon>
        <taxon>Gammaproteobacteria</taxon>
        <taxon>Enterobacterales</taxon>
        <taxon>Erwiniaceae</taxon>
        <taxon>Pantoea</taxon>
    </lineage>
</organism>
<dbReference type="SUPFAM" id="SSF102198">
    <property type="entry name" value="Putative cyclase"/>
    <property type="match status" value="1"/>
</dbReference>
<dbReference type="GO" id="GO:0004061">
    <property type="term" value="F:arylformamidase activity"/>
    <property type="evidence" value="ECO:0007669"/>
    <property type="project" value="InterPro"/>
</dbReference>
<dbReference type="Gene3D" id="3.50.30.50">
    <property type="entry name" value="Putative cyclase"/>
    <property type="match status" value="1"/>
</dbReference>
<sequence length="60" mass="6742">MPVLSLNAFGNKGDPVHLAVLGSEKMIIENLINLHLLPARFTFIALPLRAARLHRCRLLR</sequence>
<name>A0A1X1DAE8_9GAMM</name>
<evidence type="ECO:0000313" key="1">
    <source>
        <dbReference type="EMBL" id="ORM73646.1"/>
    </source>
</evidence>
<accession>A0A1X1DAE8</accession>
<dbReference type="Proteomes" id="UP000193104">
    <property type="component" value="Unassembled WGS sequence"/>
</dbReference>